<dbReference type="PANTHER" id="PTHR11079:SF190">
    <property type="entry name" value="CYTOSINE DEAMINASE"/>
    <property type="match status" value="1"/>
</dbReference>
<feature type="domain" description="CMP/dCMP-type deaminase" evidence="1">
    <location>
        <begin position="31"/>
        <end position="148"/>
    </location>
</feature>
<evidence type="ECO:0000259" key="1">
    <source>
        <dbReference type="PROSITE" id="PS51747"/>
    </source>
</evidence>
<name>A0ABZ0SP56_9MICO</name>
<dbReference type="PANTHER" id="PTHR11079">
    <property type="entry name" value="CYTOSINE DEAMINASE FAMILY MEMBER"/>
    <property type="match status" value="1"/>
</dbReference>
<organism evidence="2 3">
    <name type="scientific">Microbacterium rhizosphaerae</name>
    <dbReference type="NCBI Taxonomy" id="1678237"/>
    <lineage>
        <taxon>Bacteria</taxon>
        <taxon>Bacillati</taxon>
        <taxon>Actinomycetota</taxon>
        <taxon>Actinomycetes</taxon>
        <taxon>Micrococcales</taxon>
        <taxon>Microbacteriaceae</taxon>
        <taxon>Microbacterium</taxon>
    </lineage>
</organism>
<dbReference type="Gene3D" id="3.40.140.10">
    <property type="entry name" value="Cytidine Deaminase, domain 2"/>
    <property type="match status" value="1"/>
</dbReference>
<dbReference type="InterPro" id="IPR016193">
    <property type="entry name" value="Cytidine_deaminase-like"/>
</dbReference>
<accession>A0ABZ0SP56</accession>
<protein>
    <submittedName>
        <fullName evidence="2">Nucleoside deaminase</fullName>
    </submittedName>
</protein>
<dbReference type="InterPro" id="IPR002125">
    <property type="entry name" value="CMP_dCMP_dom"/>
</dbReference>
<keyword evidence="3" id="KW-1185">Reference proteome</keyword>
<evidence type="ECO:0000313" key="2">
    <source>
        <dbReference type="EMBL" id="WPR90448.1"/>
    </source>
</evidence>
<reference evidence="2 3" key="1">
    <citation type="submission" date="2023-11" db="EMBL/GenBank/DDBJ databases">
        <title>Genome sequence of Microbacterium rhizosphaerae KACC 19337.</title>
        <authorList>
            <person name="Choi H."/>
            <person name="Kim S."/>
            <person name="Kim Y."/>
            <person name="Kwon S.-W."/>
            <person name="Heo J."/>
        </authorList>
    </citation>
    <scope>NUCLEOTIDE SEQUENCE [LARGE SCALE GENOMIC DNA]</scope>
    <source>
        <strain evidence="2 3">KACC 19337</strain>
    </source>
</reference>
<dbReference type="Proteomes" id="UP001323798">
    <property type="component" value="Chromosome"/>
</dbReference>
<sequence>MASILPGLRRRPFGPILASVMCEKGIEAMSDDTRTRLVPAIQAARAGAASGGIPIGSALFIDGALVATGHNRRVQDGSVIHHAEMNCLENAGRLPAADYARATLVTTLSPCDMCTGAVLLYGIPRVVIGENRTFLGGEDLLRSRGVDVTVLDDPECVEMMTAFIATHPALWAEDIGENEPTP</sequence>
<dbReference type="SUPFAM" id="SSF53927">
    <property type="entry name" value="Cytidine deaminase-like"/>
    <property type="match status" value="1"/>
</dbReference>
<dbReference type="EMBL" id="CP139368">
    <property type="protein sequence ID" value="WPR90448.1"/>
    <property type="molecule type" value="Genomic_DNA"/>
</dbReference>
<evidence type="ECO:0000313" key="3">
    <source>
        <dbReference type="Proteomes" id="UP001323798"/>
    </source>
</evidence>
<dbReference type="CDD" id="cd01285">
    <property type="entry name" value="nucleoside_deaminase"/>
    <property type="match status" value="1"/>
</dbReference>
<dbReference type="RefSeq" id="WP_320943160.1">
    <property type="nucleotide sequence ID" value="NZ_CP139368.1"/>
</dbReference>
<proteinExistence type="predicted"/>
<gene>
    <name evidence="2" type="ORF">SM116_03930</name>
</gene>
<dbReference type="PROSITE" id="PS51747">
    <property type="entry name" value="CYT_DCMP_DEAMINASES_2"/>
    <property type="match status" value="1"/>
</dbReference>
<dbReference type="Pfam" id="PF00383">
    <property type="entry name" value="dCMP_cyt_deam_1"/>
    <property type="match status" value="1"/>
</dbReference>